<dbReference type="PROSITE" id="PS01159">
    <property type="entry name" value="WW_DOMAIN_1"/>
    <property type="match status" value="2"/>
</dbReference>
<gene>
    <name evidence="6" type="ORF">L3Y34_001926</name>
</gene>
<name>A0AAE9DEE9_CAEBR</name>
<dbReference type="PANTHER" id="PTHR11864:SF0">
    <property type="entry name" value="PRP40 PRE-MRNA PROCESSING FACTOR 40 HOMOLOG A (YEAST)"/>
    <property type="match status" value="1"/>
</dbReference>
<dbReference type="SMART" id="SM00441">
    <property type="entry name" value="FF"/>
    <property type="match status" value="5"/>
</dbReference>
<dbReference type="Gene3D" id="2.20.70.10">
    <property type="match status" value="2"/>
</dbReference>
<dbReference type="EMBL" id="CP090893">
    <property type="protein sequence ID" value="ULU01982.1"/>
    <property type="molecule type" value="Genomic_DNA"/>
</dbReference>
<feature type="domain" description="WW" evidence="4">
    <location>
        <begin position="85"/>
        <end position="118"/>
    </location>
</feature>
<evidence type="ECO:0000256" key="3">
    <source>
        <dbReference type="SAM" id="MobiDB-lite"/>
    </source>
</evidence>
<feature type="domain" description="FF" evidence="5">
    <location>
        <begin position="591"/>
        <end position="645"/>
    </location>
</feature>
<keyword evidence="1" id="KW-0677">Repeat</keyword>
<feature type="compositionally biased region" description="Basic residues" evidence="3">
    <location>
        <begin position="657"/>
        <end position="669"/>
    </location>
</feature>
<evidence type="ECO:0000259" key="4">
    <source>
        <dbReference type="PROSITE" id="PS50020"/>
    </source>
</evidence>
<evidence type="ECO:0000256" key="2">
    <source>
        <dbReference type="SAM" id="Coils"/>
    </source>
</evidence>
<dbReference type="SMART" id="SM00456">
    <property type="entry name" value="WW"/>
    <property type="match status" value="2"/>
</dbReference>
<proteinExistence type="predicted"/>
<dbReference type="FunFam" id="1.10.10.440:FF:000002">
    <property type="entry name" value="pre-mRNA-processing factor 40 homolog A isoform X1"/>
    <property type="match status" value="1"/>
</dbReference>
<dbReference type="PROSITE" id="PS51676">
    <property type="entry name" value="FF"/>
    <property type="match status" value="5"/>
</dbReference>
<keyword evidence="2" id="KW-0175">Coiled coil</keyword>
<feature type="region of interest" description="Disordered" evidence="3">
    <location>
        <begin position="77"/>
        <end position="96"/>
    </location>
</feature>
<feature type="domain" description="FF" evidence="5">
    <location>
        <begin position="366"/>
        <end position="435"/>
    </location>
</feature>
<dbReference type="GO" id="GO:0045292">
    <property type="term" value="P:mRNA cis splicing, via spliceosome"/>
    <property type="evidence" value="ECO:0007669"/>
    <property type="project" value="InterPro"/>
</dbReference>
<sequence length="736" mass="85409">MIPNGFPFINPNLMAAANIQQQILLQQRVAMSGAGGIPQIPMIPMPAHSAVAAHAAAAAAAVAAPTRPSPMLVPPGMGMEDSTASPAESEWSEHPHTDGRSYYYNKITKQSSWVKPDALKTPQERAASAKQAQQSVWKEFEADGKPYYYNTITKKTQWVKPEGEIITKHEQQQKTTTTTTTSVTIDTNALAAAVQQKKAESDLDKAMKATLAAMPNVPLPSEKKEDDTQVNDEVELKKRQSERFRDLLRDKYNDGKITTSCNWDQAVKWIQNDPRFRILNKVSEKKQLFNAWKVQRGKEERDEKRLAIKKSKEDLEKFLQEHPKMKESLKYQKACEMFAKDPLWMAVNDEDRKEIFKDCIGFVVRRDKERKEQCRTRNLAAFSHILQSMDQIIYNTTWAQAQRMLIENPQFAGDTNLQLMDKEDALSVFEEHIKQAEKEHDEEKEQEEKRLRRQHRKTREEYLLLLAGLHKRGEITSMSLWSSLFPIISTDTRFEHMLLQPGSSPLDLFKFFVEDLKEQYIEDRRLIKDIMTEKDLHIIATTDFKEFSEWIMSHPKGEKVDQGNMKLCYNSMVEKAENKAKDEEKELVRRKRRLESEFRNLLKAHNVDQSSEWAVIKPKLEQEKAYLALENDEEREDAFNHYKNGTAGPYTLDVLEKKKKKKDKKKKSKRSDGNSDSEGEIREKEKKKKKKHSKEDRTDDEEKGKKSRRSRKRSHSHTDSPRHSSDKRKRQESETD</sequence>
<dbReference type="FunFam" id="1.10.10.440:FF:000003">
    <property type="entry name" value="Pre-mRNA processing factor 40 homolog A"/>
    <property type="match status" value="1"/>
</dbReference>
<dbReference type="InterPro" id="IPR001202">
    <property type="entry name" value="WW_dom"/>
</dbReference>
<feature type="coiled-coil region" evidence="2">
    <location>
        <begin position="419"/>
        <end position="461"/>
    </location>
</feature>
<reference evidence="6 7" key="1">
    <citation type="submission" date="2022-05" db="EMBL/GenBank/DDBJ databases">
        <title>Chromosome-level reference genomes for two strains of Caenorhabditis briggsae: an improved platform for comparative genomics.</title>
        <authorList>
            <person name="Stevens L."/>
            <person name="Andersen E.C."/>
        </authorList>
    </citation>
    <scope>NUCLEOTIDE SEQUENCE [LARGE SCALE GENOMIC DNA]</scope>
    <source>
        <strain evidence="6">QX1410_ONT</strain>
        <tissue evidence="6">Whole-organism</tissue>
    </source>
</reference>
<dbReference type="AlphaFoldDB" id="A0AAE9DEE9"/>
<dbReference type="CDD" id="cd00201">
    <property type="entry name" value="WW"/>
    <property type="match status" value="2"/>
</dbReference>
<feature type="compositionally biased region" description="Basic residues" evidence="3">
    <location>
        <begin position="705"/>
        <end position="715"/>
    </location>
</feature>
<feature type="coiled-coil region" evidence="2">
    <location>
        <begin position="566"/>
        <end position="604"/>
    </location>
</feature>
<feature type="domain" description="WW" evidence="4">
    <location>
        <begin position="131"/>
        <end position="163"/>
    </location>
</feature>
<accession>A0AAE9DEE9</accession>
<dbReference type="Proteomes" id="UP000827892">
    <property type="component" value="Chromosome III"/>
</dbReference>
<dbReference type="PROSITE" id="PS50020">
    <property type="entry name" value="WW_DOMAIN_2"/>
    <property type="match status" value="2"/>
</dbReference>
<dbReference type="SUPFAM" id="SSF81698">
    <property type="entry name" value="FF domain"/>
    <property type="match status" value="5"/>
</dbReference>
<protein>
    <submittedName>
        <fullName evidence="6">Uncharacterized protein</fullName>
    </submittedName>
</protein>
<dbReference type="Pfam" id="PF25432">
    <property type="entry name" value="FF_PRPF40A"/>
    <property type="match status" value="1"/>
</dbReference>
<feature type="domain" description="FF" evidence="5">
    <location>
        <begin position="454"/>
        <end position="515"/>
    </location>
</feature>
<feature type="domain" description="FF" evidence="5">
    <location>
        <begin position="237"/>
        <end position="295"/>
    </location>
</feature>
<organism evidence="6 7">
    <name type="scientific">Caenorhabditis briggsae</name>
    <dbReference type="NCBI Taxonomy" id="6238"/>
    <lineage>
        <taxon>Eukaryota</taxon>
        <taxon>Metazoa</taxon>
        <taxon>Ecdysozoa</taxon>
        <taxon>Nematoda</taxon>
        <taxon>Chromadorea</taxon>
        <taxon>Rhabditida</taxon>
        <taxon>Rhabditina</taxon>
        <taxon>Rhabditomorpha</taxon>
        <taxon>Rhabditoidea</taxon>
        <taxon>Rhabditidae</taxon>
        <taxon>Peloderinae</taxon>
        <taxon>Caenorhabditis</taxon>
    </lineage>
</organism>
<dbReference type="GO" id="GO:0005634">
    <property type="term" value="C:nucleus"/>
    <property type="evidence" value="ECO:0007669"/>
    <property type="project" value="UniProtKB-ARBA"/>
</dbReference>
<dbReference type="PANTHER" id="PTHR11864">
    <property type="entry name" value="PRE-MRNA-PROCESSING PROTEIN PRP40"/>
    <property type="match status" value="1"/>
</dbReference>
<dbReference type="InterPro" id="IPR039726">
    <property type="entry name" value="Prp40-like"/>
</dbReference>
<feature type="compositionally biased region" description="Basic and acidic residues" evidence="3">
    <location>
        <begin position="693"/>
        <end position="704"/>
    </location>
</feature>
<evidence type="ECO:0000313" key="6">
    <source>
        <dbReference type="EMBL" id="ULU01982.1"/>
    </source>
</evidence>
<dbReference type="Pfam" id="PF01846">
    <property type="entry name" value="FF"/>
    <property type="match status" value="4"/>
</dbReference>
<dbReference type="SUPFAM" id="SSF51045">
    <property type="entry name" value="WW domain"/>
    <property type="match status" value="2"/>
</dbReference>
<feature type="region of interest" description="Disordered" evidence="3">
    <location>
        <begin position="640"/>
        <end position="736"/>
    </location>
</feature>
<evidence type="ECO:0000259" key="5">
    <source>
        <dbReference type="PROSITE" id="PS51676"/>
    </source>
</evidence>
<dbReference type="InterPro" id="IPR036020">
    <property type="entry name" value="WW_dom_sf"/>
</dbReference>
<dbReference type="FunFam" id="1.10.10.440:FF:000046">
    <property type="entry name" value="WW domain-containing protein ZK1098.1"/>
    <property type="match status" value="1"/>
</dbReference>
<dbReference type="Gene3D" id="1.10.10.440">
    <property type="entry name" value="FF domain"/>
    <property type="match status" value="5"/>
</dbReference>
<evidence type="ECO:0000313" key="7">
    <source>
        <dbReference type="Proteomes" id="UP000827892"/>
    </source>
</evidence>
<dbReference type="FunFam" id="2.20.70.10:FF:000050">
    <property type="entry name" value="pre-mRNA-processing factor 40 homolog B isoform X1"/>
    <property type="match status" value="1"/>
</dbReference>
<dbReference type="InterPro" id="IPR036517">
    <property type="entry name" value="FF_domain_sf"/>
</dbReference>
<feature type="domain" description="FF" evidence="5">
    <location>
        <begin position="308"/>
        <end position="362"/>
    </location>
</feature>
<feature type="compositionally biased region" description="Basic and acidic residues" evidence="3">
    <location>
        <begin position="716"/>
        <end position="736"/>
    </location>
</feature>
<evidence type="ECO:0000256" key="1">
    <source>
        <dbReference type="ARBA" id="ARBA00022737"/>
    </source>
</evidence>
<dbReference type="InterPro" id="IPR002713">
    <property type="entry name" value="FF_domain"/>
</dbReference>
<dbReference type="Pfam" id="PF00397">
    <property type="entry name" value="WW"/>
    <property type="match status" value="2"/>
</dbReference>